<dbReference type="EMBL" id="JAPESX010000998">
    <property type="protein sequence ID" value="KAJ8118600.1"/>
    <property type="molecule type" value="Genomic_DNA"/>
</dbReference>
<proteinExistence type="predicted"/>
<dbReference type="Proteomes" id="UP001153334">
    <property type="component" value="Unassembled WGS sequence"/>
</dbReference>
<reference evidence="1" key="1">
    <citation type="submission" date="2022-11" db="EMBL/GenBank/DDBJ databases">
        <title>Genome Sequence of Nemania bipapillata.</title>
        <authorList>
            <person name="Buettner E."/>
        </authorList>
    </citation>
    <scope>NUCLEOTIDE SEQUENCE</scope>
    <source>
        <strain evidence="1">CP14</strain>
    </source>
</reference>
<accession>A0ACC2ITU4</accession>
<organism evidence="1 2">
    <name type="scientific">Nemania bipapillata</name>
    <dbReference type="NCBI Taxonomy" id="110536"/>
    <lineage>
        <taxon>Eukaryota</taxon>
        <taxon>Fungi</taxon>
        <taxon>Dikarya</taxon>
        <taxon>Ascomycota</taxon>
        <taxon>Pezizomycotina</taxon>
        <taxon>Sordariomycetes</taxon>
        <taxon>Xylariomycetidae</taxon>
        <taxon>Xylariales</taxon>
        <taxon>Xylariaceae</taxon>
        <taxon>Nemania</taxon>
    </lineage>
</organism>
<evidence type="ECO:0000313" key="1">
    <source>
        <dbReference type="EMBL" id="KAJ8118600.1"/>
    </source>
</evidence>
<keyword evidence="2" id="KW-1185">Reference proteome</keyword>
<gene>
    <name evidence="1" type="ORF">ONZ43_g3960</name>
</gene>
<name>A0ACC2ITU4_9PEZI</name>
<protein>
    <submittedName>
        <fullName evidence="1">Uncharacterized protein</fullName>
    </submittedName>
</protein>
<evidence type="ECO:0000313" key="2">
    <source>
        <dbReference type="Proteomes" id="UP001153334"/>
    </source>
</evidence>
<sequence>MFYQSYGVNVFGGDDETKDFLLGFHEKLLAVLPDTKHGTYPGFVDPELKTPQESYWMGNLPELERIKAKWDPTDLFHNPGSVRPVV</sequence>
<comment type="caution">
    <text evidence="1">The sequence shown here is derived from an EMBL/GenBank/DDBJ whole genome shotgun (WGS) entry which is preliminary data.</text>
</comment>